<gene>
    <name evidence="14" type="ORF">TRITD_5Av1G182780</name>
</gene>
<organism evidence="14 15">
    <name type="scientific">Triticum turgidum subsp. durum</name>
    <name type="common">Durum wheat</name>
    <name type="synonym">Triticum durum</name>
    <dbReference type="NCBI Taxonomy" id="4567"/>
    <lineage>
        <taxon>Eukaryota</taxon>
        <taxon>Viridiplantae</taxon>
        <taxon>Streptophyta</taxon>
        <taxon>Embryophyta</taxon>
        <taxon>Tracheophyta</taxon>
        <taxon>Spermatophyta</taxon>
        <taxon>Magnoliopsida</taxon>
        <taxon>Liliopsida</taxon>
        <taxon>Poales</taxon>
        <taxon>Poaceae</taxon>
        <taxon>BOP clade</taxon>
        <taxon>Pooideae</taxon>
        <taxon>Triticodae</taxon>
        <taxon>Triticeae</taxon>
        <taxon>Triticinae</taxon>
        <taxon>Triticum</taxon>
    </lineage>
</organism>
<evidence type="ECO:0000256" key="3">
    <source>
        <dbReference type="ARBA" id="ARBA00008723"/>
    </source>
</evidence>
<comment type="similarity">
    <text evidence="3">Belongs to the metallophosphoesterase superfamily. Purple acid phosphatase family.</text>
</comment>
<evidence type="ECO:0000256" key="10">
    <source>
        <dbReference type="ARBA" id="ARBA00023180"/>
    </source>
</evidence>
<evidence type="ECO:0000256" key="2">
    <source>
        <dbReference type="ARBA" id="ARBA00004613"/>
    </source>
</evidence>
<dbReference type="PANTHER" id="PTHR32440:SF0">
    <property type="entry name" value="PHOSPHATASE DCR2-RELATED"/>
    <property type="match status" value="1"/>
</dbReference>
<keyword evidence="15" id="KW-1185">Reference proteome</keyword>
<dbReference type="InterPro" id="IPR029052">
    <property type="entry name" value="Metallo-depent_PP-like"/>
</dbReference>
<feature type="transmembrane region" description="Helical" evidence="11">
    <location>
        <begin position="435"/>
        <end position="454"/>
    </location>
</feature>
<dbReference type="EMBL" id="LT934119">
    <property type="protein sequence ID" value="VAI20298.1"/>
    <property type="molecule type" value="Genomic_DNA"/>
</dbReference>
<dbReference type="SUPFAM" id="SSF56300">
    <property type="entry name" value="Metallo-dependent phosphatases"/>
    <property type="match status" value="1"/>
</dbReference>
<keyword evidence="8" id="KW-0862">Zinc</keyword>
<reference evidence="14 15" key="1">
    <citation type="submission" date="2017-09" db="EMBL/GenBank/DDBJ databases">
        <authorList>
            <consortium name="International Durum Wheat Genome Sequencing Consortium (IDWGSC)"/>
            <person name="Milanesi L."/>
        </authorList>
    </citation>
    <scope>NUCLEOTIDE SEQUENCE [LARGE SCALE GENOMIC DNA]</scope>
    <source>
        <strain evidence="15">cv. Svevo</strain>
    </source>
</reference>
<comment type="cofactor">
    <cofactor evidence="1">
        <name>Zn(2+)</name>
        <dbReference type="ChEBI" id="CHEBI:29105"/>
    </cofactor>
</comment>
<evidence type="ECO:0000313" key="15">
    <source>
        <dbReference type="Proteomes" id="UP000324705"/>
    </source>
</evidence>
<dbReference type="GO" id="GO:0046872">
    <property type="term" value="F:metal ion binding"/>
    <property type="evidence" value="ECO:0007669"/>
    <property type="project" value="UniProtKB-KW"/>
</dbReference>
<comment type="subcellular location">
    <subcellularLocation>
        <location evidence="2">Secreted</location>
    </subcellularLocation>
</comment>
<proteinExistence type="inferred from homology"/>
<evidence type="ECO:0000256" key="9">
    <source>
        <dbReference type="ARBA" id="ARBA00023004"/>
    </source>
</evidence>
<keyword evidence="9" id="KW-0408">Iron</keyword>
<evidence type="ECO:0000256" key="11">
    <source>
        <dbReference type="SAM" id="Phobius"/>
    </source>
</evidence>
<dbReference type="CDD" id="cd07383">
    <property type="entry name" value="MPP_Dcr2"/>
    <property type="match status" value="1"/>
</dbReference>
<dbReference type="Proteomes" id="UP000324705">
    <property type="component" value="Chromosome 5A"/>
</dbReference>
<evidence type="ECO:0000256" key="8">
    <source>
        <dbReference type="ARBA" id="ARBA00022833"/>
    </source>
</evidence>
<evidence type="ECO:0000256" key="4">
    <source>
        <dbReference type="ARBA" id="ARBA00011738"/>
    </source>
</evidence>
<evidence type="ECO:0000259" key="13">
    <source>
        <dbReference type="Pfam" id="PF00149"/>
    </source>
</evidence>
<feature type="domain" description="Calcineurin-like phosphoesterase" evidence="13">
    <location>
        <begin position="52"/>
        <end position="308"/>
    </location>
</feature>
<dbReference type="GO" id="GO:0005737">
    <property type="term" value="C:cytoplasm"/>
    <property type="evidence" value="ECO:0007669"/>
    <property type="project" value="TreeGrafter"/>
</dbReference>
<dbReference type="AlphaFoldDB" id="A0A9R0WQL1"/>
<evidence type="ECO:0000313" key="14">
    <source>
        <dbReference type="EMBL" id="VAI20298.1"/>
    </source>
</evidence>
<feature type="signal peptide" evidence="12">
    <location>
        <begin position="1"/>
        <end position="29"/>
    </location>
</feature>
<dbReference type="InterPro" id="IPR004843">
    <property type="entry name" value="Calcineurin-like_PHP"/>
</dbReference>
<dbReference type="Gramene" id="TRITD5Av1G182780.9">
    <property type="protein sequence ID" value="TRITD5Av1G182780.9"/>
    <property type="gene ID" value="TRITD5Av1G182780"/>
</dbReference>
<keyword evidence="11" id="KW-0812">Transmembrane</keyword>
<evidence type="ECO:0000256" key="6">
    <source>
        <dbReference type="ARBA" id="ARBA00022723"/>
    </source>
</evidence>
<evidence type="ECO:0000256" key="5">
    <source>
        <dbReference type="ARBA" id="ARBA00022525"/>
    </source>
</evidence>
<keyword evidence="7 12" id="KW-0732">Signal</keyword>
<dbReference type="GO" id="GO:0016788">
    <property type="term" value="F:hydrolase activity, acting on ester bonds"/>
    <property type="evidence" value="ECO:0007669"/>
    <property type="project" value="TreeGrafter"/>
</dbReference>
<evidence type="ECO:0000256" key="12">
    <source>
        <dbReference type="SAM" id="SignalP"/>
    </source>
</evidence>
<protein>
    <recommendedName>
        <fullName evidence="13">Calcineurin-like phosphoesterase domain-containing protein</fullName>
    </recommendedName>
</protein>
<keyword evidence="10" id="KW-0325">Glycoprotein</keyword>
<dbReference type="PANTHER" id="PTHR32440">
    <property type="entry name" value="PHOSPHATASE DCR2-RELATED-RELATED"/>
    <property type="match status" value="1"/>
</dbReference>
<dbReference type="FunFam" id="3.60.21.10:FF:000038">
    <property type="entry name" value="Probable inactive purple acid phosphatase 29"/>
    <property type="match status" value="1"/>
</dbReference>
<feature type="chain" id="PRO_5040324469" description="Calcineurin-like phosphoesterase domain-containing protein" evidence="12">
    <location>
        <begin position="30"/>
        <end position="488"/>
    </location>
</feature>
<keyword evidence="11" id="KW-1133">Transmembrane helix</keyword>
<comment type="subunit">
    <text evidence="4">Homodimer.</text>
</comment>
<name>A0A9R0WQL1_TRITD</name>
<keyword evidence="11" id="KW-0472">Membrane</keyword>
<dbReference type="GO" id="GO:0005576">
    <property type="term" value="C:extracellular region"/>
    <property type="evidence" value="ECO:0007669"/>
    <property type="project" value="UniProtKB-SubCell"/>
</dbReference>
<evidence type="ECO:0000256" key="1">
    <source>
        <dbReference type="ARBA" id="ARBA00001947"/>
    </source>
</evidence>
<dbReference type="Gene3D" id="3.60.21.10">
    <property type="match status" value="1"/>
</dbReference>
<dbReference type="Pfam" id="PF00149">
    <property type="entry name" value="Metallophos"/>
    <property type="match status" value="1"/>
</dbReference>
<sequence>MARLGLWHFPPLMLLLLLLLGLFLDAAAAAGKGKKWGGDGGGLRFRREGGTFKVLQVADMHYADGRSTGCEDVLPEQVAGCSDLNTTAFLYRVLRAEDPDLVVFTGDNIYGADSTDAAKSMDAAIAPAIAMNIPWAAVLGNHDQEGTLSREGVMRHLVGMKKTLSRFNPEGVEIDGFGNYNLEVGGVEGTQLANKSVLNLYFLDSGDRSTVWWIPGYGWIKASQQAWFKQTSLSLQKNYRNEEPRQKEPAPALAYFHIPLPEFSSFTASDFTGVKQESISSPSINSGFFTTMVEAGDVKAAFIGHDHVNDFCGKLTGIQLCYAGGLGYHAYVKAGWSRRARVVSVQLEKTVSGEWQGVKSIKTWKRLDDEHLTTIDSEVLWNRGSNDSYEIAIPIEWTYIFRTATYLSVANCQGGAGRIMTEAEFRMGTASDASYSYLCTSCVLLVFSIVIVRIKKEQDALSNVTLCKWAWMSKEKVCNVCAVWALPL</sequence>
<keyword evidence="5" id="KW-0964">Secreted</keyword>
<keyword evidence="6" id="KW-0479">Metal-binding</keyword>
<evidence type="ECO:0000256" key="7">
    <source>
        <dbReference type="ARBA" id="ARBA00022729"/>
    </source>
</evidence>
<accession>A0A9R0WQL1</accession>